<evidence type="ECO:0000256" key="3">
    <source>
        <dbReference type="SAM" id="MobiDB-lite"/>
    </source>
</evidence>
<reference evidence="9" key="4">
    <citation type="journal article" date="2018" name="Nat. Plants">
        <title>Whole-genome landscape of Medicago truncatula symbiotic genes.</title>
        <authorList>
            <person name="Pecrix Y."/>
            <person name="Staton S.E."/>
            <person name="Sallet E."/>
            <person name="Lelandais-Briere C."/>
            <person name="Moreau S."/>
            <person name="Carrere S."/>
            <person name="Blein T."/>
            <person name="Jardinaud M.F."/>
            <person name="Latrasse D."/>
            <person name="Zouine M."/>
            <person name="Zahm M."/>
            <person name="Kreplak J."/>
            <person name="Mayjonade B."/>
            <person name="Satge C."/>
            <person name="Perez M."/>
            <person name="Cauet S."/>
            <person name="Marande W."/>
            <person name="Chantry-Darmon C."/>
            <person name="Lopez-Roques C."/>
            <person name="Bouchez O."/>
            <person name="Berard A."/>
            <person name="Debelle F."/>
            <person name="Munos S."/>
            <person name="Bendahmane A."/>
            <person name="Berges H."/>
            <person name="Niebel A."/>
            <person name="Buitink J."/>
            <person name="Frugier F."/>
            <person name="Benhamed M."/>
            <person name="Crespi M."/>
            <person name="Gouzy J."/>
            <person name="Gamas P."/>
        </authorList>
    </citation>
    <scope>NUCLEOTIDE SEQUENCE [LARGE SCALE GENOMIC DNA]</scope>
    <source>
        <strain evidence="9">cv. Jemalong A17</strain>
    </source>
</reference>
<keyword evidence="8" id="KW-1185">Reference proteome</keyword>
<evidence type="ECO:0000313" key="6">
    <source>
        <dbReference type="EMBL" id="RHN50840.1"/>
    </source>
</evidence>
<reference evidence="6" key="5">
    <citation type="journal article" date="2018" name="Nat. Plants">
        <title>Whole-genome landscape of Medicago truncatula symbiotic genes.</title>
        <authorList>
            <person name="Pecrix Y."/>
            <person name="Gamas P."/>
            <person name="Carrere S."/>
        </authorList>
    </citation>
    <scope>NUCLEOTIDE SEQUENCE</scope>
    <source>
        <tissue evidence="6">Leaves</tissue>
    </source>
</reference>
<feature type="region of interest" description="Disordered" evidence="3">
    <location>
        <begin position="942"/>
        <end position="962"/>
    </location>
</feature>
<dbReference type="PANTHER" id="PTHR13052">
    <property type="entry name" value="NFRKB-RELATED"/>
    <property type="match status" value="1"/>
</dbReference>
<evidence type="ECO:0000256" key="1">
    <source>
        <dbReference type="ARBA" id="ARBA00004123"/>
    </source>
</evidence>
<evidence type="ECO:0000313" key="8">
    <source>
        <dbReference type="Proteomes" id="UP000002051"/>
    </source>
</evidence>
<keyword evidence="2" id="KW-0539">Nucleus</keyword>
<feature type="compositionally biased region" description="Basic and acidic residues" evidence="3">
    <location>
        <begin position="591"/>
        <end position="603"/>
    </location>
</feature>
<dbReference type="Proteomes" id="UP000002051">
    <property type="component" value="Chromosome 6"/>
</dbReference>
<accession>A0A072UII6</accession>
<dbReference type="KEGG" id="mtr:25495896"/>
<reference evidence="7" key="3">
    <citation type="submission" date="2015-04" db="UniProtKB">
        <authorList>
            <consortium name="EnsemblPlants"/>
        </authorList>
    </citation>
    <scope>IDENTIFICATION</scope>
    <source>
        <strain evidence="7">cv. Jemalong A17</strain>
    </source>
</reference>
<dbReference type="InterPro" id="IPR024867">
    <property type="entry name" value="NFRKB"/>
</dbReference>
<dbReference type="GO" id="GO:0031011">
    <property type="term" value="C:Ino80 complex"/>
    <property type="evidence" value="ECO:0007669"/>
    <property type="project" value="InterPro"/>
</dbReference>
<dbReference type="Proteomes" id="UP000265566">
    <property type="component" value="Chromosome 6"/>
</dbReference>
<comment type="subcellular location">
    <subcellularLocation>
        <location evidence="1">Nucleus</location>
    </subcellularLocation>
</comment>
<dbReference type="CDD" id="cd21865">
    <property type="entry name" value="DEUBAD_NFRKB"/>
    <property type="match status" value="1"/>
</dbReference>
<dbReference type="OrthoDB" id="70874at2759"/>
<dbReference type="AlphaFoldDB" id="A0A072UII6"/>
<evidence type="ECO:0000313" key="9">
    <source>
        <dbReference type="Proteomes" id="UP000265566"/>
    </source>
</evidence>
<feature type="compositionally biased region" description="Polar residues" evidence="3">
    <location>
        <begin position="512"/>
        <end position="529"/>
    </location>
</feature>
<name>A0A072UII6_MEDTR</name>
<dbReference type="EMBL" id="CM001222">
    <property type="protein sequence ID" value="KEH25635.1"/>
    <property type="molecule type" value="Genomic_DNA"/>
</dbReference>
<reference evidence="5 8" key="2">
    <citation type="journal article" date="2014" name="BMC Genomics">
        <title>An improved genome release (version Mt4.0) for the model legume Medicago truncatula.</title>
        <authorList>
            <person name="Tang H."/>
            <person name="Krishnakumar V."/>
            <person name="Bidwell S."/>
            <person name="Rosen B."/>
            <person name="Chan A."/>
            <person name="Zhou S."/>
            <person name="Gentzbittel L."/>
            <person name="Childs K.L."/>
            <person name="Yandell M."/>
            <person name="Gundlach H."/>
            <person name="Mayer K.F."/>
            <person name="Schwartz D.C."/>
            <person name="Town C.D."/>
        </authorList>
    </citation>
    <scope>GENOME REANNOTATION</scope>
    <source>
        <strain evidence="5">A17</strain>
        <strain evidence="7 8">cv. Jemalong A17</strain>
    </source>
</reference>
<dbReference type="PROSITE" id="PS51916">
    <property type="entry name" value="DEUBAD"/>
    <property type="match status" value="1"/>
</dbReference>
<feature type="region of interest" description="Disordered" evidence="3">
    <location>
        <begin position="590"/>
        <end position="617"/>
    </location>
</feature>
<gene>
    <name evidence="7" type="primary">25495896</name>
    <name evidence="5" type="ordered locus">MTR_6g033235</name>
    <name evidence="6" type="ORF">MtrunA17_Chr6g0461901</name>
</gene>
<dbReference type="PANTHER" id="PTHR13052:SF2">
    <property type="entry name" value="NUCLEAR FACTOR KAPPA-B-BINDING PROTEIN"/>
    <property type="match status" value="1"/>
</dbReference>
<dbReference type="HOGENOM" id="CLU_013940_0_0_1"/>
<evidence type="ECO:0000313" key="5">
    <source>
        <dbReference type="EMBL" id="KEH25635.1"/>
    </source>
</evidence>
<feature type="domain" description="DEUBAD" evidence="4">
    <location>
        <begin position="88"/>
        <end position="199"/>
    </location>
</feature>
<protein>
    <submittedName>
        <fullName evidence="6">Putative nuclear factor related to kappa-B-binding protein</fullName>
    </submittedName>
</protein>
<dbReference type="EnsemblPlants" id="KEH25635">
    <property type="protein sequence ID" value="KEH25635"/>
    <property type="gene ID" value="MTR_6g033235"/>
</dbReference>
<evidence type="ECO:0000313" key="7">
    <source>
        <dbReference type="EnsemblPlants" id="KEH25635"/>
    </source>
</evidence>
<evidence type="ECO:0000256" key="2">
    <source>
        <dbReference type="ARBA" id="ARBA00023242"/>
    </source>
</evidence>
<dbReference type="Gramene" id="rna35178">
    <property type="protein sequence ID" value="RHN50840.1"/>
    <property type="gene ID" value="gene35178"/>
</dbReference>
<feature type="region of interest" description="Disordered" evidence="3">
    <location>
        <begin position="484"/>
        <end position="530"/>
    </location>
</feature>
<reference evidence="5 8" key="1">
    <citation type="journal article" date="2011" name="Nature">
        <title>The Medicago genome provides insight into the evolution of rhizobial symbioses.</title>
        <authorList>
            <person name="Young N.D."/>
            <person name="Debelle F."/>
            <person name="Oldroyd G.E."/>
            <person name="Geurts R."/>
            <person name="Cannon S.B."/>
            <person name="Udvardi M.K."/>
            <person name="Benedito V.A."/>
            <person name="Mayer K.F."/>
            <person name="Gouzy J."/>
            <person name="Schoof H."/>
            <person name="Van de Peer Y."/>
            <person name="Proost S."/>
            <person name="Cook D.R."/>
            <person name="Meyers B.C."/>
            <person name="Spannagl M."/>
            <person name="Cheung F."/>
            <person name="De Mita S."/>
            <person name="Krishnakumar V."/>
            <person name="Gundlach H."/>
            <person name="Zhou S."/>
            <person name="Mudge J."/>
            <person name="Bharti A.K."/>
            <person name="Murray J.D."/>
            <person name="Naoumkina M.A."/>
            <person name="Rosen B."/>
            <person name="Silverstein K.A."/>
            <person name="Tang H."/>
            <person name="Rombauts S."/>
            <person name="Zhao P.X."/>
            <person name="Zhou P."/>
            <person name="Barbe V."/>
            <person name="Bardou P."/>
            <person name="Bechner M."/>
            <person name="Bellec A."/>
            <person name="Berger A."/>
            <person name="Berges H."/>
            <person name="Bidwell S."/>
            <person name="Bisseling T."/>
            <person name="Choisne N."/>
            <person name="Couloux A."/>
            <person name="Denny R."/>
            <person name="Deshpande S."/>
            <person name="Dai X."/>
            <person name="Doyle J.J."/>
            <person name="Dudez A.M."/>
            <person name="Farmer A.D."/>
            <person name="Fouteau S."/>
            <person name="Franken C."/>
            <person name="Gibelin C."/>
            <person name="Gish J."/>
            <person name="Goldstein S."/>
            <person name="Gonzalez A.J."/>
            <person name="Green P.J."/>
            <person name="Hallab A."/>
            <person name="Hartog M."/>
            <person name="Hua A."/>
            <person name="Humphray S.J."/>
            <person name="Jeong D.H."/>
            <person name="Jing Y."/>
            <person name="Jocker A."/>
            <person name="Kenton S.M."/>
            <person name="Kim D.J."/>
            <person name="Klee K."/>
            <person name="Lai H."/>
            <person name="Lang C."/>
            <person name="Lin S."/>
            <person name="Macmil S.L."/>
            <person name="Magdelenat G."/>
            <person name="Matthews L."/>
            <person name="McCorrison J."/>
            <person name="Monaghan E.L."/>
            <person name="Mun J.H."/>
            <person name="Najar F.Z."/>
            <person name="Nicholson C."/>
            <person name="Noirot C."/>
            <person name="O'Bleness M."/>
            <person name="Paule C.R."/>
            <person name="Poulain J."/>
            <person name="Prion F."/>
            <person name="Qin B."/>
            <person name="Qu C."/>
            <person name="Retzel E.F."/>
            <person name="Riddle C."/>
            <person name="Sallet E."/>
            <person name="Samain S."/>
            <person name="Samson N."/>
            <person name="Sanders I."/>
            <person name="Saurat O."/>
            <person name="Scarpelli C."/>
            <person name="Schiex T."/>
            <person name="Segurens B."/>
            <person name="Severin A.J."/>
            <person name="Sherrier D.J."/>
            <person name="Shi R."/>
            <person name="Sims S."/>
            <person name="Singer S.R."/>
            <person name="Sinharoy S."/>
            <person name="Sterck L."/>
            <person name="Viollet A."/>
            <person name="Wang B.B."/>
            <person name="Wang K."/>
            <person name="Wang M."/>
            <person name="Wang X."/>
            <person name="Warfsmann J."/>
            <person name="Weissenbach J."/>
            <person name="White D.D."/>
            <person name="White J.D."/>
            <person name="Wiley G.B."/>
            <person name="Wincker P."/>
            <person name="Xing Y."/>
            <person name="Yang L."/>
            <person name="Yao Z."/>
            <person name="Ying F."/>
            <person name="Zhai J."/>
            <person name="Zhou L."/>
            <person name="Zuber A."/>
            <person name="Denarie J."/>
            <person name="Dixon R.A."/>
            <person name="May G.D."/>
            <person name="Schwartz D.C."/>
            <person name="Rogers J."/>
            <person name="Quetier F."/>
            <person name="Town C.D."/>
            <person name="Roe B.A."/>
        </authorList>
    </citation>
    <scope>NUCLEOTIDE SEQUENCE [LARGE SCALE GENOMIC DNA]</scope>
    <source>
        <strain evidence="5">A17</strain>
        <strain evidence="7 8">cv. Jemalong A17</strain>
    </source>
</reference>
<sequence>MAADQRRKRVNGASIVGYGSKEQHKTKRKNLGLVQNDMRAHISVEWDNNQKRVVAKREQIGISWRQMKPFVNHVTNDHKVLADVVTVPEEIFDLDNLSEVLSYEVWNTHLSENERNHLMNFLPRGIEPHQAVEDLLAGTDFDFGSPVLNWGASVCSGDLHPDIVVGQEQHLKSQKRAYYRQLHNYHNDMIGFLSKLKERWQSCRDPENEILQKMWRPKHVQKRMPSNVNESRVYDHDGNVTVTSESCSWDTDEKAGSSDYLISSLRRDDKFPRKVFDKGTMKGKSGNLMLTSDGMHIKGGKKPKQGDKVLKRNIHFIEGEKYMSCIKISRQQHELVKSMKQSGKSIQSKSLNRVLGDLNNIHVQPYKVFVEEEEKKLHEHWLQLVMKDLPVAYANRMQRQIQRDAIRNALVEEMNDKSTPISEEEDNVSLGRELQDQDEAMSLGGESRDQNEDNIIPVEDQYEDVSSGSELHDQDEDNIIPVEDQNEDVSSGSELQDQEKDNITPLEDQIEDVSSGSRLQDQDADNMSSGDELRNVVEEAGGLNEESNLKDYEDSVVRAPEIRSSHNSFSSCDDDFNQVSMDSEKNIVLSKPDDTSLNKDEYPRNMSTQDVSTDEGVPFTPGSAVWQSVEMPHSYYDSAVTRKHPASGLSQANSQVNEDQRIDVIDLEADDLCQEETGKELLHGHLDNGTSFSSYESQDRSALIHSLFNGEGLLSYPHEQKGTPLDFQTSNNVMTGDGQCSGHFTQPLQMPLTLDPGQRRATEVYMPQSMSENIHSNAVGRYLIPRQDPFIPRQDSLTSVNVTDWAANTACMAAPSQSHLNTGNFIGHHWPPADHQIRGVWNGTNGSSLSSQNVGTGVNTDQNLFSILSQCNQLRPGSSYDPVRNTDQFLAPRTYGIDAGTSRVNPAALPQTSHPSDFFPGRETVAPSALVPDDMSWMNLQHPNPPALHDPLGRPYLRPWNR</sequence>
<dbReference type="STRING" id="3880.A0A072UII6"/>
<organism evidence="5 8">
    <name type="scientific">Medicago truncatula</name>
    <name type="common">Barrel medic</name>
    <name type="synonym">Medicago tribuloides</name>
    <dbReference type="NCBI Taxonomy" id="3880"/>
    <lineage>
        <taxon>Eukaryota</taxon>
        <taxon>Viridiplantae</taxon>
        <taxon>Streptophyta</taxon>
        <taxon>Embryophyta</taxon>
        <taxon>Tracheophyta</taxon>
        <taxon>Spermatophyta</taxon>
        <taxon>Magnoliopsida</taxon>
        <taxon>eudicotyledons</taxon>
        <taxon>Gunneridae</taxon>
        <taxon>Pentapetalae</taxon>
        <taxon>rosids</taxon>
        <taxon>fabids</taxon>
        <taxon>Fabales</taxon>
        <taxon>Fabaceae</taxon>
        <taxon>Papilionoideae</taxon>
        <taxon>50 kb inversion clade</taxon>
        <taxon>NPAAA clade</taxon>
        <taxon>Hologalegina</taxon>
        <taxon>IRL clade</taxon>
        <taxon>Trifolieae</taxon>
        <taxon>Medicago</taxon>
    </lineage>
</organism>
<dbReference type="EMBL" id="PSQE01000006">
    <property type="protein sequence ID" value="RHN50840.1"/>
    <property type="molecule type" value="Genomic_DNA"/>
</dbReference>
<evidence type="ECO:0000259" key="4">
    <source>
        <dbReference type="PROSITE" id="PS51916"/>
    </source>
</evidence>
<proteinExistence type="predicted"/>
<dbReference type="InterPro" id="IPR044867">
    <property type="entry name" value="DEUBAD_dom"/>
</dbReference>